<dbReference type="PANTHER" id="PTHR43433:SF5">
    <property type="entry name" value="AB HYDROLASE-1 DOMAIN-CONTAINING PROTEIN"/>
    <property type="match status" value="1"/>
</dbReference>
<dbReference type="AlphaFoldDB" id="A0A6G4VKT8"/>
<evidence type="ECO:0000259" key="1">
    <source>
        <dbReference type="Pfam" id="PF12146"/>
    </source>
</evidence>
<dbReference type="Gene3D" id="3.40.50.1820">
    <property type="entry name" value="alpha/beta hydrolase"/>
    <property type="match status" value="1"/>
</dbReference>
<dbReference type="PANTHER" id="PTHR43433">
    <property type="entry name" value="HYDROLASE, ALPHA/BETA FOLD FAMILY PROTEIN"/>
    <property type="match status" value="1"/>
</dbReference>
<gene>
    <name evidence="2" type="ORF">G5C60_44530</name>
</gene>
<dbReference type="InterPro" id="IPR022742">
    <property type="entry name" value="Hydrolase_4"/>
</dbReference>
<protein>
    <recommendedName>
        <fullName evidence="1">Serine aminopeptidase S33 domain-containing protein</fullName>
    </recommendedName>
</protein>
<dbReference type="InterPro" id="IPR050471">
    <property type="entry name" value="AB_hydrolase"/>
</dbReference>
<feature type="domain" description="Serine aminopeptidase S33" evidence="1">
    <location>
        <begin position="7"/>
        <end position="193"/>
    </location>
</feature>
<comment type="caution">
    <text evidence="2">The sequence shown here is derived from an EMBL/GenBank/DDBJ whole genome shotgun (WGS) entry which is preliminary data.</text>
</comment>
<sequence>MSRHTALTLYDRCGTGLSPGPEADFSLEASTAELATVLEHTARERDGAPAALLAVSQAGPIALALALALAAERPELVSRLVLFGTYADAASTFPPTVREAMPRLLRSHWGLIARTLAELYRPGCSAHAVRHLGRVLQDSAGGQEAVGYLGAGYTFDVTRLLPKVRAPALVLHYRGDRVIPFRGGRDLAAALPRARFLPLADRSSTS</sequence>
<organism evidence="2 3">
    <name type="scientific">Streptomyces scabichelini</name>
    <dbReference type="NCBI Taxonomy" id="2711217"/>
    <lineage>
        <taxon>Bacteria</taxon>
        <taxon>Bacillati</taxon>
        <taxon>Actinomycetota</taxon>
        <taxon>Actinomycetes</taxon>
        <taxon>Kitasatosporales</taxon>
        <taxon>Streptomycetaceae</taxon>
        <taxon>Streptomyces</taxon>
    </lineage>
</organism>
<dbReference type="EMBL" id="JAAKZY010000262">
    <property type="protein sequence ID" value="NGO14475.1"/>
    <property type="molecule type" value="Genomic_DNA"/>
</dbReference>
<dbReference type="SUPFAM" id="SSF53474">
    <property type="entry name" value="alpha/beta-Hydrolases"/>
    <property type="match status" value="1"/>
</dbReference>
<name>A0A6G4VKT8_9ACTN</name>
<dbReference type="Proteomes" id="UP000472335">
    <property type="component" value="Unassembled WGS sequence"/>
</dbReference>
<dbReference type="InterPro" id="IPR029058">
    <property type="entry name" value="AB_hydrolase_fold"/>
</dbReference>
<dbReference type="Pfam" id="PF12146">
    <property type="entry name" value="Hydrolase_4"/>
    <property type="match status" value="1"/>
</dbReference>
<evidence type="ECO:0000313" key="2">
    <source>
        <dbReference type="EMBL" id="NGO14475.1"/>
    </source>
</evidence>
<keyword evidence="3" id="KW-1185">Reference proteome</keyword>
<reference evidence="2 3" key="1">
    <citation type="submission" date="2020-02" db="EMBL/GenBank/DDBJ databases">
        <title>Whole-genome analyses of novel actinobacteria.</title>
        <authorList>
            <person name="Sahin N."/>
            <person name="Gencbay T."/>
        </authorList>
    </citation>
    <scope>NUCLEOTIDE SEQUENCE [LARGE SCALE GENOMIC DNA]</scope>
    <source>
        <strain evidence="2 3">HC44</strain>
    </source>
</reference>
<evidence type="ECO:0000313" key="3">
    <source>
        <dbReference type="Proteomes" id="UP000472335"/>
    </source>
</evidence>
<dbReference type="RefSeq" id="WP_165268904.1">
    <property type="nucleotide sequence ID" value="NZ_JAAKZY010000262.1"/>
</dbReference>
<accession>A0A6G4VKT8</accession>
<proteinExistence type="predicted"/>